<dbReference type="EC" id="5.6.2.4" evidence="7"/>
<dbReference type="RefSeq" id="WP_036559787.1">
    <property type="nucleotide sequence ID" value="NZ_JRNI01000030.1"/>
</dbReference>
<comment type="caution">
    <text evidence="11">The sequence shown here is derived from an EMBL/GenBank/DDBJ whole genome shotgun (WGS) entry which is preliminary data.</text>
</comment>
<dbReference type="PROSITE" id="PS51198">
    <property type="entry name" value="UVRD_HELICASE_ATP_BIND"/>
    <property type="match status" value="1"/>
</dbReference>
<evidence type="ECO:0000256" key="6">
    <source>
        <dbReference type="ARBA" id="ARBA00034617"/>
    </source>
</evidence>
<organism evidence="11 12">
    <name type="scientific">Oligella urethralis DNF00040</name>
    <dbReference type="NCBI Taxonomy" id="1401065"/>
    <lineage>
        <taxon>Bacteria</taxon>
        <taxon>Pseudomonadati</taxon>
        <taxon>Pseudomonadota</taxon>
        <taxon>Betaproteobacteria</taxon>
        <taxon>Burkholderiales</taxon>
        <taxon>Alcaligenaceae</taxon>
        <taxon>Oligella</taxon>
    </lineage>
</organism>
<sequence length="619" mass="70618">MSDVSFFVQQNKRAILIEGVAGSGKSTLLAKQMLLHRDEVGKRLMLSFSRAGAEVLREYTAQMGLVLNDENKISTIDALAMEALHELGDERSLLSSYEVVERILPDLVEAVCDEFEVMDFYAPQLSEQAMWLLLEDLDYFRASLAYKASTFEEQQEICGDRLNFDLRLVAACFERYEELRWTWYRRSEVSLSGYREREGFRRASEAVSDLYHHDYFEQSKTLRAYRFIFIDEFHDVSPLQLAFIQSMIGSDSFVMAVGDRAQNVFAWRGADTELVFNQFVETYQAGVVTQYFSYRFDQGIADLASKASGKRIEAAAKPAVQIDYRAKHVFPELLSKPRNRVALIAQNQLQLMKAAWQIWMHTRGAYRFSYRLSQLHVVSLVNVLYALKTAKSPLRAVLSEQAESAFEPGFNLAAAPQIAMSAAKKAFSYDVKRFYQGAYCLLSAEAKAEVIKAADPKSFQSYTFMHLSRSEGDPVFSEAMIMALRGILKSSMQQPLAPLLNDFAEQAGLFRMIESAGLSSEYHFSSWQILLRILHSLGTSFETWPQISQSLYRAWNDRSGLQCLTVAQAKGKEFEHVVLYSADEHSFLPRKAGVESAQNEFYVGLTRVKKHLQFWQSYF</sequence>
<evidence type="ECO:0000256" key="9">
    <source>
        <dbReference type="PROSITE-ProRule" id="PRU00560"/>
    </source>
</evidence>
<dbReference type="GO" id="GO:0003677">
    <property type="term" value="F:DNA binding"/>
    <property type="evidence" value="ECO:0007669"/>
    <property type="project" value="InterPro"/>
</dbReference>
<keyword evidence="4 9" id="KW-0067">ATP-binding</keyword>
<evidence type="ECO:0000256" key="8">
    <source>
        <dbReference type="ARBA" id="ARBA00048988"/>
    </source>
</evidence>
<keyword evidence="5" id="KW-0413">Isomerase</keyword>
<evidence type="ECO:0000313" key="11">
    <source>
        <dbReference type="EMBL" id="KGF30108.1"/>
    </source>
</evidence>
<dbReference type="GO" id="GO:0005524">
    <property type="term" value="F:ATP binding"/>
    <property type="evidence" value="ECO:0007669"/>
    <property type="project" value="UniProtKB-UniRule"/>
</dbReference>
<feature type="domain" description="UvrD-like helicase ATP-binding" evidence="10">
    <location>
        <begin position="1"/>
        <end position="297"/>
    </location>
</feature>
<evidence type="ECO:0000256" key="7">
    <source>
        <dbReference type="ARBA" id="ARBA00034808"/>
    </source>
</evidence>
<keyword evidence="2 9" id="KW-0378">Hydrolase</keyword>
<keyword evidence="1 9" id="KW-0547">Nucleotide-binding</keyword>
<dbReference type="GO" id="GO:0043138">
    <property type="term" value="F:3'-5' DNA helicase activity"/>
    <property type="evidence" value="ECO:0007669"/>
    <property type="project" value="UniProtKB-EC"/>
</dbReference>
<evidence type="ECO:0000256" key="2">
    <source>
        <dbReference type="ARBA" id="ARBA00022801"/>
    </source>
</evidence>
<evidence type="ECO:0000313" key="12">
    <source>
        <dbReference type="Proteomes" id="UP000029629"/>
    </source>
</evidence>
<dbReference type="SUPFAM" id="SSF52540">
    <property type="entry name" value="P-loop containing nucleoside triphosphate hydrolases"/>
    <property type="match status" value="1"/>
</dbReference>
<comment type="catalytic activity">
    <reaction evidence="8">
        <text>ATP + H2O = ADP + phosphate + H(+)</text>
        <dbReference type="Rhea" id="RHEA:13065"/>
        <dbReference type="ChEBI" id="CHEBI:15377"/>
        <dbReference type="ChEBI" id="CHEBI:15378"/>
        <dbReference type="ChEBI" id="CHEBI:30616"/>
        <dbReference type="ChEBI" id="CHEBI:43474"/>
        <dbReference type="ChEBI" id="CHEBI:456216"/>
        <dbReference type="EC" id="5.6.2.4"/>
    </reaction>
</comment>
<evidence type="ECO:0000256" key="5">
    <source>
        <dbReference type="ARBA" id="ARBA00023235"/>
    </source>
</evidence>
<reference evidence="11 12" key="1">
    <citation type="submission" date="2014-07" db="EMBL/GenBank/DDBJ databases">
        <authorList>
            <person name="McCorrison J."/>
            <person name="Sanka R."/>
            <person name="Torralba M."/>
            <person name="Gillis M."/>
            <person name="Haft D.H."/>
            <person name="Methe B."/>
            <person name="Sutton G."/>
            <person name="Nelson K.E."/>
        </authorList>
    </citation>
    <scope>NUCLEOTIDE SEQUENCE [LARGE SCALE GENOMIC DNA]</scope>
    <source>
        <strain evidence="11 12">DNF00040</strain>
    </source>
</reference>
<dbReference type="Proteomes" id="UP000029629">
    <property type="component" value="Unassembled WGS sequence"/>
</dbReference>
<proteinExistence type="predicted"/>
<keyword evidence="12" id="KW-1185">Reference proteome</keyword>
<gene>
    <name evidence="11" type="ORF">HMPREF2130_07920</name>
</gene>
<evidence type="ECO:0000256" key="1">
    <source>
        <dbReference type="ARBA" id="ARBA00022741"/>
    </source>
</evidence>
<protein>
    <recommendedName>
        <fullName evidence="7">DNA 3'-5' helicase</fullName>
        <ecNumber evidence="7">5.6.2.4</ecNumber>
    </recommendedName>
</protein>
<dbReference type="Gene3D" id="3.40.50.300">
    <property type="entry name" value="P-loop containing nucleotide triphosphate hydrolases"/>
    <property type="match status" value="2"/>
</dbReference>
<comment type="catalytic activity">
    <reaction evidence="6">
        <text>Couples ATP hydrolysis with the unwinding of duplex DNA by translocating in the 3'-5' direction.</text>
        <dbReference type="EC" id="5.6.2.4"/>
    </reaction>
</comment>
<dbReference type="PANTHER" id="PTHR11070:SF45">
    <property type="entry name" value="DNA 3'-5' HELICASE"/>
    <property type="match status" value="1"/>
</dbReference>
<dbReference type="GO" id="GO:0016887">
    <property type="term" value="F:ATP hydrolysis activity"/>
    <property type="evidence" value="ECO:0007669"/>
    <property type="project" value="RHEA"/>
</dbReference>
<dbReference type="AlphaFoldDB" id="A0A095Z603"/>
<dbReference type="InterPro" id="IPR027417">
    <property type="entry name" value="P-loop_NTPase"/>
</dbReference>
<dbReference type="eggNOG" id="COG0210">
    <property type="taxonomic scope" value="Bacteria"/>
</dbReference>
<dbReference type="Pfam" id="PF00580">
    <property type="entry name" value="UvrD-helicase"/>
    <property type="match status" value="1"/>
</dbReference>
<keyword evidence="3 9" id="KW-0347">Helicase</keyword>
<evidence type="ECO:0000256" key="4">
    <source>
        <dbReference type="ARBA" id="ARBA00022840"/>
    </source>
</evidence>
<dbReference type="InterPro" id="IPR000212">
    <property type="entry name" value="DNA_helicase_UvrD/REP"/>
</dbReference>
<accession>A0A095Z603</accession>
<dbReference type="InterPro" id="IPR014016">
    <property type="entry name" value="UvrD-like_ATP-bd"/>
</dbReference>
<dbReference type="GO" id="GO:0000725">
    <property type="term" value="P:recombinational repair"/>
    <property type="evidence" value="ECO:0007669"/>
    <property type="project" value="TreeGrafter"/>
</dbReference>
<dbReference type="Pfam" id="PF13361">
    <property type="entry name" value="UvrD_C"/>
    <property type="match status" value="1"/>
</dbReference>
<dbReference type="EMBL" id="JRNI01000030">
    <property type="protein sequence ID" value="KGF30108.1"/>
    <property type="molecule type" value="Genomic_DNA"/>
</dbReference>
<dbReference type="GO" id="GO:0005829">
    <property type="term" value="C:cytosol"/>
    <property type="evidence" value="ECO:0007669"/>
    <property type="project" value="TreeGrafter"/>
</dbReference>
<evidence type="ECO:0000256" key="3">
    <source>
        <dbReference type="ARBA" id="ARBA00022806"/>
    </source>
</evidence>
<dbReference type="OrthoDB" id="8572255at2"/>
<dbReference type="InterPro" id="IPR014017">
    <property type="entry name" value="DNA_helicase_UvrD-like_C"/>
</dbReference>
<dbReference type="PANTHER" id="PTHR11070">
    <property type="entry name" value="UVRD / RECB / PCRA DNA HELICASE FAMILY MEMBER"/>
    <property type="match status" value="1"/>
</dbReference>
<name>A0A095Z603_9BURK</name>
<feature type="binding site" evidence="9">
    <location>
        <begin position="19"/>
        <end position="26"/>
    </location>
    <ligand>
        <name>ATP</name>
        <dbReference type="ChEBI" id="CHEBI:30616"/>
    </ligand>
</feature>
<evidence type="ECO:0000259" key="10">
    <source>
        <dbReference type="PROSITE" id="PS51198"/>
    </source>
</evidence>
<dbReference type="Gene3D" id="1.10.486.10">
    <property type="entry name" value="PCRA, domain 4"/>
    <property type="match status" value="1"/>
</dbReference>